<dbReference type="PANTHER" id="PTHR43355:SF2">
    <property type="entry name" value="FLAVIN REDUCTASE (NADPH)"/>
    <property type="match status" value="1"/>
</dbReference>
<dbReference type="PANTHER" id="PTHR43355">
    <property type="entry name" value="FLAVIN REDUCTASE (NADPH)"/>
    <property type="match status" value="1"/>
</dbReference>
<sequence>MTTATRDTPPALPAKPAVTPCALRPAHVAVLGAAGGLGQGILARCRALGIGFTAIVRSRPERIGAVPTGSRIAVVPALADGDALARAFAGAGAVLSAVGVTATSQDPSALLSRHLATLESAMQAAGVDRILLVNTLLSAPPGQPASRLMRAFARLPGRMGRGAAELQAVVDGLGAGALSSLRWTLVRAAVNARGRDEAPAAGTGWADAGNSWLPVSYAAMARWMLDEAAACRFVRAAPLVSRRRG</sequence>
<keyword evidence="3" id="KW-1185">Reference proteome</keyword>
<feature type="domain" description="NAD(P)-binding" evidence="1">
    <location>
        <begin position="32"/>
        <end position="194"/>
    </location>
</feature>
<name>A0ABM6F0G6_9BURK</name>
<dbReference type="EMBL" id="CP017754">
    <property type="protein sequence ID" value="AOZ04765.1"/>
    <property type="molecule type" value="Genomic_DNA"/>
</dbReference>
<evidence type="ECO:0000313" key="2">
    <source>
        <dbReference type="EMBL" id="AOZ04765.1"/>
    </source>
</evidence>
<protein>
    <recommendedName>
        <fullName evidence="1">NAD(P)-binding domain-containing protein</fullName>
    </recommendedName>
</protein>
<dbReference type="Pfam" id="PF13460">
    <property type="entry name" value="NAD_binding_10"/>
    <property type="match status" value="1"/>
</dbReference>
<evidence type="ECO:0000313" key="3">
    <source>
        <dbReference type="Proteomes" id="UP000177515"/>
    </source>
</evidence>
<dbReference type="InterPro" id="IPR016040">
    <property type="entry name" value="NAD(P)-bd_dom"/>
</dbReference>
<evidence type="ECO:0000259" key="1">
    <source>
        <dbReference type="Pfam" id="PF13460"/>
    </source>
</evidence>
<dbReference type="SUPFAM" id="SSF51735">
    <property type="entry name" value="NAD(P)-binding Rossmann-fold domains"/>
    <property type="match status" value="1"/>
</dbReference>
<proteinExistence type="predicted"/>
<dbReference type="RefSeq" id="WP_071068550.1">
    <property type="nucleotide sequence ID" value="NZ_CP017754.1"/>
</dbReference>
<dbReference type="InterPro" id="IPR051606">
    <property type="entry name" value="Polyketide_Oxido-like"/>
</dbReference>
<reference evidence="2 3" key="1">
    <citation type="submission" date="2016-10" db="EMBL/GenBank/DDBJ databases">
        <title>Complete genome sequences of three Cupriavidus strains isolated from various Malaysian environments.</title>
        <authorList>
            <person name="Abdullah A.A.-A."/>
            <person name="Shafie N.A.H."/>
            <person name="Lau N.S."/>
        </authorList>
    </citation>
    <scope>NUCLEOTIDE SEQUENCE [LARGE SCALE GENOMIC DNA]</scope>
    <source>
        <strain evidence="2 3">USMAA1020</strain>
    </source>
</reference>
<dbReference type="Proteomes" id="UP000177515">
    <property type="component" value="Chromosome 1"/>
</dbReference>
<dbReference type="Gene3D" id="3.40.50.720">
    <property type="entry name" value="NAD(P)-binding Rossmann-like Domain"/>
    <property type="match status" value="1"/>
</dbReference>
<dbReference type="InterPro" id="IPR036291">
    <property type="entry name" value="NAD(P)-bd_dom_sf"/>
</dbReference>
<accession>A0ABM6F0G6</accession>
<organism evidence="2 3">
    <name type="scientific">Cupriavidus malaysiensis</name>
    <dbReference type="NCBI Taxonomy" id="367825"/>
    <lineage>
        <taxon>Bacteria</taxon>
        <taxon>Pseudomonadati</taxon>
        <taxon>Pseudomonadota</taxon>
        <taxon>Betaproteobacteria</taxon>
        <taxon>Burkholderiales</taxon>
        <taxon>Burkholderiaceae</taxon>
        <taxon>Cupriavidus</taxon>
    </lineage>
</organism>
<gene>
    <name evidence="2" type="ORF">BKK80_02155</name>
</gene>